<dbReference type="InterPro" id="IPR016181">
    <property type="entry name" value="Acyl_CoA_acyltransferase"/>
</dbReference>
<accession>A0ABT1A8V9</accession>
<organism evidence="2 3">
    <name type="scientific">Pseudonocardia humida</name>
    <dbReference type="NCBI Taxonomy" id="2800819"/>
    <lineage>
        <taxon>Bacteria</taxon>
        <taxon>Bacillati</taxon>
        <taxon>Actinomycetota</taxon>
        <taxon>Actinomycetes</taxon>
        <taxon>Pseudonocardiales</taxon>
        <taxon>Pseudonocardiaceae</taxon>
        <taxon>Pseudonocardia</taxon>
    </lineage>
</organism>
<proteinExistence type="predicted"/>
<dbReference type="InterPro" id="IPR000182">
    <property type="entry name" value="GNAT_dom"/>
</dbReference>
<dbReference type="Pfam" id="PF13508">
    <property type="entry name" value="Acetyltransf_7"/>
    <property type="match status" value="1"/>
</dbReference>
<dbReference type="EMBL" id="JAGSOV010000066">
    <property type="protein sequence ID" value="MCO1659477.1"/>
    <property type="molecule type" value="Genomic_DNA"/>
</dbReference>
<sequence>MWRLSELDLRDDRIAREVHQLGLRSYAVEAELIGHPGIPALSETLDELRAAPLSWLGAVHDALPVGFLAWIRSPAGELDLVRLCVDPPWFRRGIARRLLDHVLAAEAGGDVLISTGAANEPALRLYRSLGFVETGTHEPEPGLRVTELRLAR</sequence>
<evidence type="ECO:0000313" key="2">
    <source>
        <dbReference type="EMBL" id="MCO1659477.1"/>
    </source>
</evidence>
<comment type="caution">
    <text evidence="2">The sequence shown here is derived from an EMBL/GenBank/DDBJ whole genome shotgun (WGS) entry which is preliminary data.</text>
</comment>
<keyword evidence="3" id="KW-1185">Reference proteome</keyword>
<dbReference type="RefSeq" id="WP_252444299.1">
    <property type="nucleotide sequence ID" value="NZ_JAGSOV010000066.1"/>
</dbReference>
<dbReference type="CDD" id="cd04301">
    <property type="entry name" value="NAT_SF"/>
    <property type="match status" value="1"/>
</dbReference>
<evidence type="ECO:0000313" key="3">
    <source>
        <dbReference type="Proteomes" id="UP001165283"/>
    </source>
</evidence>
<dbReference type="Gene3D" id="3.40.630.30">
    <property type="match status" value="1"/>
</dbReference>
<reference evidence="2" key="1">
    <citation type="submission" date="2021-04" db="EMBL/GenBank/DDBJ databases">
        <title>Pseudonocardia sp. nov., isolated from sandy soil of mangrove forest.</title>
        <authorList>
            <person name="Zan Z."/>
            <person name="Huang R."/>
            <person name="Liu W."/>
        </authorList>
    </citation>
    <scope>NUCLEOTIDE SEQUENCE</scope>
    <source>
        <strain evidence="2">S2-4</strain>
    </source>
</reference>
<gene>
    <name evidence="2" type="ORF">KDL28_30840</name>
</gene>
<feature type="domain" description="N-acetyltransferase" evidence="1">
    <location>
        <begin position="7"/>
        <end position="152"/>
    </location>
</feature>
<dbReference type="PROSITE" id="PS51186">
    <property type="entry name" value="GNAT"/>
    <property type="match status" value="1"/>
</dbReference>
<name>A0ABT1A8V9_9PSEU</name>
<dbReference type="SUPFAM" id="SSF55729">
    <property type="entry name" value="Acyl-CoA N-acyltransferases (Nat)"/>
    <property type="match status" value="1"/>
</dbReference>
<dbReference type="Proteomes" id="UP001165283">
    <property type="component" value="Unassembled WGS sequence"/>
</dbReference>
<evidence type="ECO:0000259" key="1">
    <source>
        <dbReference type="PROSITE" id="PS51186"/>
    </source>
</evidence>
<protein>
    <submittedName>
        <fullName evidence="2">GNAT family N-acetyltransferase</fullName>
    </submittedName>
</protein>